<reference evidence="3" key="1">
    <citation type="journal article" date="2021" name="Science">
        <title>Hunting the eagle killer: A cyanobacterial neurotoxin causes vacuolar myelinopathy.</title>
        <authorList>
            <person name="Breinlinger S."/>
            <person name="Phillips T.J."/>
            <person name="Haram B.N."/>
            <person name="Mares J."/>
            <person name="Martinez Yerena J.A."/>
            <person name="Hrouzek P."/>
            <person name="Sobotka R."/>
            <person name="Henderson W.M."/>
            <person name="Schmieder P."/>
            <person name="Williams S.M."/>
            <person name="Lauderdale J.D."/>
            <person name="Wilde H.D."/>
            <person name="Gerrin W."/>
            <person name="Kust A."/>
            <person name="Washington J.W."/>
            <person name="Wagner C."/>
            <person name="Geier B."/>
            <person name="Liebeke M."/>
            <person name="Enke H."/>
            <person name="Niedermeyer T.H.J."/>
            <person name="Wilde S.B."/>
        </authorList>
    </citation>
    <scope>NUCLEOTIDE SEQUENCE [LARGE SCALE GENOMIC DNA]</scope>
    <source>
        <strain evidence="3">Thurmond2011</strain>
    </source>
</reference>
<dbReference type="Proteomes" id="UP000667802">
    <property type="component" value="Unassembled WGS sequence"/>
</dbReference>
<name>A0AAP5MCB0_9CYAN</name>
<dbReference type="RefSeq" id="WP_208352097.1">
    <property type="nucleotide sequence ID" value="NZ_JAALHA020000016.1"/>
</dbReference>
<organism evidence="2 3">
    <name type="scientific">Aetokthonos hydrillicola Thurmond2011</name>
    <dbReference type="NCBI Taxonomy" id="2712845"/>
    <lineage>
        <taxon>Bacteria</taxon>
        <taxon>Bacillati</taxon>
        <taxon>Cyanobacteriota</taxon>
        <taxon>Cyanophyceae</taxon>
        <taxon>Nostocales</taxon>
        <taxon>Hapalosiphonaceae</taxon>
        <taxon>Aetokthonos</taxon>
    </lineage>
</organism>
<keyword evidence="3" id="KW-1185">Reference proteome</keyword>
<proteinExistence type="predicted"/>
<comment type="caution">
    <text evidence="2">The sequence shown here is derived from an EMBL/GenBank/DDBJ whole genome shotgun (WGS) entry which is preliminary data.</text>
</comment>
<sequence length="133" mass="14540">MKYSFTTLIVLVSAITISQRVYANEVSAPDHETSSGKAAALVTQPATINSYQGNATSQTNRLKQITNSIPSVHNQPSLDPLDFLKDPSTSFKKFFNEKPNQTPQLTTVNPLAVPKPPLDTNNRGEINVTVSHF</sequence>
<protein>
    <submittedName>
        <fullName evidence="2">Uncharacterized protein</fullName>
    </submittedName>
</protein>
<keyword evidence="1" id="KW-0732">Signal</keyword>
<accession>A0AAP5MCB0</accession>
<gene>
    <name evidence="2" type="ORF">G7B40_026565</name>
</gene>
<evidence type="ECO:0000313" key="2">
    <source>
        <dbReference type="EMBL" id="MDR9898098.1"/>
    </source>
</evidence>
<evidence type="ECO:0000313" key="3">
    <source>
        <dbReference type="Proteomes" id="UP000667802"/>
    </source>
</evidence>
<dbReference type="AlphaFoldDB" id="A0AAP5MCB0"/>
<feature type="signal peptide" evidence="1">
    <location>
        <begin position="1"/>
        <end position="23"/>
    </location>
</feature>
<evidence type="ECO:0000256" key="1">
    <source>
        <dbReference type="SAM" id="SignalP"/>
    </source>
</evidence>
<dbReference type="EMBL" id="JAALHA020000016">
    <property type="protein sequence ID" value="MDR9898098.1"/>
    <property type="molecule type" value="Genomic_DNA"/>
</dbReference>
<feature type="chain" id="PRO_5042940191" evidence="1">
    <location>
        <begin position="24"/>
        <end position="133"/>
    </location>
</feature>